<reference evidence="9 10" key="1">
    <citation type="submission" date="2024-02" db="EMBL/GenBank/DDBJ databases">
        <title>De novo assembly and annotation of 12 fungi associated with fruit tree decline syndrome in Ontario, Canada.</title>
        <authorList>
            <person name="Sulman M."/>
            <person name="Ellouze W."/>
            <person name="Ilyukhin E."/>
        </authorList>
    </citation>
    <scope>NUCLEOTIDE SEQUENCE [LARGE SCALE GENOMIC DNA]</scope>
    <source>
        <strain evidence="9 10">M169</strain>
    </source>
</reference>
<comment type="caution">
    <text evidence="9">The sequence shown here is derived from an EMBL/GenBank/DDBJ whole genome shotgun (WGS) entry which is preliminary data.</text>
</comment>
<keyword evidence="6" id="KW-0539">Nucleus</keyword>
<dbReference type="Pfam" id="PF04082">
    <property type="entry name" value="Fungal_trans"/>
    <property type="match status" value="1"/>
</dbReference>
<evidence type="ECO:0000256" key="6">
    <source>
        <dbReference type="ARBA" id="ARBA00023242"/>
    </source>
</evidence>
<dbReference type="PANTHER" id="PTHR31313">
    <property type="entry name" value="TY1 ENHANCER ACTIVATOR"/>
    <property type="match status" value="1"/>
</dbReference>
<accession>A0ABR1P9T3</accession>
<evidence type="ECO:0000313" key="9">
    <source>
        <dbReference type="EMBL" id="KAK7730279.1"/>
    </source>
</evidence>
<evidence type="ECO:0000259" key="8">
    <source>
        <dbReference type="Pfam" id="PF04082"/>
    </source>
</evidence>
<keyword evidence="1" id="KW-0479">Metal-binding</keyword>
<keyword evidence="3" id="KW-0805">Transcription regulation</keyword>
<evidence type="ECO:0000256" key="2">
    <source>
        <dbReference type="ARBA" id="ARBA00022833"/>
    </source>
</evidence>
<name>A0ABR1P9T3_DIAER</name>
<dbReference type="InterPro" id="IPR051615">
    <property type="entry name" value="Transcr_Regulatory_Elem"/>
</dbReference>
<keyword evidence="5" id="KW-0804">Transcription</keyword>
<evidence type="ECO:0000256" key="5">
    <source>
        <dbReference type="ARBA" id="ARBA00023163"/>
    </source>
</evidence>
<feature type="region of interest" description="Disordered" evidence="7">
    <location>
        <begin position="1"/>
        <end position="31"/>
    </location>
</feature>
<organism evidence="9 10">
    <name type="scientific">Diaporthe eres</name>
    <name type="common">Phomopsis oblonga</name>
    <dbReference type="NCBI Taxonomy" id="83184"/>
    <lineage>
        <taxon>Eukaryota</taxon>
        <taxon>Fungi</taxon>
        <taxon>Dikarya</taxon>
        <taxon>Ascomycota</taxon>
        <taxon>Pezizomycotina</taxon>
        <taxon>Sordariomycetes</taxon>
        <taxon>Sordariomycetidae</taxon>
        <taxon>Diaporthales</taxon>
        <taxon>Diaporthaceae</taxon>
        <taxon>Diaporthe</taxon>
        <taxon>Diaporthe eres species complex</taxon>
    </lineage>
</organism>
<evidence type="ECO:0000256" key="7">
    <source>
        <dbReference type="SAM" id="MobiDB-lite"/>
    </source>
</evidence>
<dbReference type="CDD" id="cd12148">
    <property type="entry name" value="fungal_TF_MHR"/>
    <property type="match status" value="1"/>
</dbReference>
<keyword evidence="4" id="KW-0238">DNA-binding</keyword>
<evidence type="ECO:0000256" key="3">
    <source>
        <dbReference type="ARBA" id="ARBA00023015"/>
    </source>
</evidence>
<evidence type="ECO:0000313" key="10">
    <source>
        <dbReference type="Proteomes" id="UP001430848"/>
    </source>
</evidence>
<dbReference type="Proteomes" id="UP001430848">
    <property type="component" value="Unassembled WGS sequence"/>
</dbReference>
<gene>
    <name evidence="9" type="ORF">SLS63_005849</name>
</gene>
<dbReference type="PANTHER" id="PTHR31313:SF83">
    <property type="entry name" value="ZN(II)2CYS6 TRANSCRIPTION FACTOR (EUROFUNG)"/>
    <property type="match status" value="1"/>
</dbReference>
<evidence type="ECO:0000256" key="1">
    <source>
        <dbReference type="ARBA" id="ARBA00022723"/>
    </source>
</evidence>
<sequence>MNTQRTKPSVPEQQKRNRGHACKYAGGEDGRKPASKTYVDLLRRRIQALEQVLRNHAIDIDASLAALSSSHPNLADADLLTATVDPGHGETSPDFDALCAAFEGALSIEEALNYEGDGEFRYFGPTSGRLQFMSDPVQEESQEALPRQSQAISADPAAANPRAEMNRRILAEDDSGLIVSEELKSELVNLYFTWQNPWLLVIDEDLYRSNLKTRGRYWSPLLENCILAIGSRFTDNPDVRADPDDTNSAGRFFFERAEVYLSYELKFPSITTIQSLFLLSQLSVGMAKQLALDLGINLDAQRVSGSNSISTEEVELRRLLYWSMYCDDKLAAAYTGRVCTLLAFTLHMVYSTACILLARPYLAPAAATTSSGMKSANTVDPKFEEDFQKADVLLQTSAKQICSTARKYRRVFGSFRRSPITATHCTLSAALVFLRSAQARSVFGTTGEPTSSFNTDDIRLCLDVLEELSTSWDTARRIRLNLLKLIKKSRTTDTDAGQGLSLSLEDDQPYGERSLGKDPGNFQAAGSTASHYQLLGNRPQGGEDQQNESMVDTIPASLGFGLEHTLETMIGDQFAFGTGIMNDDFEWDEFWQQ</sequence>
<dbReference type="EMBL" id="JAKNSF020000026">
    <property type="protein sequence ID" value="KAK7730279.1"/>
    <property type="molecule type" value="Genomic_DNA"/>
</dbReference>
<feature type="region of interest" description="Disordered" evidence="7">
    <location>
        <begin position="493"/>
        <end position="522"/>
    </location>
</feature>
<proteinExistence type="predicted"/>
<keyword evidence="2" id="KW-0862">Zinc</keyword>
<dbReference type="InterPro" id="IPR007219">
    <property type="entry name" value="XnlR_reg_dom"/>
</dbReference>
<feature type="domain" description="Xylanolytic transcriptional activator regulatory" evidence="8">
    <location>
        <begin position="189"/>
        <end position="337"/>
    </location>
</feature>
<protein>
    <recommendedName>
        <fullName evidence="8">Xylanolytic transcriptional activator regulatory domain-containing protein</fullName>
    </recommendedName>
</protein>
<evidence type="ECO:0000256" key="4">
    <source>
        <dbReference type="ARBA" id="ARBA00023125"/>
    </source>
</evidence>
<keyword evidence="10" id="KW-1185">Reference proteome</keyword>